<evidence type="ECO:0000256" key="1">
    <source>
        <dbReference type="ARBA" id="ARBA00004651"/>
    </source>
</evidence>
<dbReference type="PANTHER" id="PTHR33908:SF11">
    <property type="entry name" value="MEMBRANE PROTEIN"/>
    <property type="match status" value="1"/>
</dbReference>
<dbReference type="PANTHER" id="PTHR33908">
    <property type="entry name" value="MANNOSYLTRANSFERASE YKCB-RELATED"/>
    <property type="match status" value="1"/>
</dbReference>
<dbReference type="GO" id="GO:0005886">
    <property type="term" value="C:plasma membrane"/>
    <property type="evidence" value="ECO:0007669"/>
    <property type="project" value="UniProtKB-SubCell"/>
</dbReference>
<dbReference type="RefSeq" id="WP_085477709.1">
    <property type="nucleotide sequence ID" value="NZ_FXBM01000003.1"/>
</dbReference>
<comment type="subcellular location">
    <subcellularLocation>
        <location evidence="1">Cell membrane</location>
        <topology evidence="1">Multi-pass membrane protein</topology>
    </subcellularLocation>
</comment>
<evidence type="ECO:0000256" key="6">
    <source>
        <dbReference type="ARBA" id="ARBA00022989"/>
    </source>
</evidence>
<dbReference type="STRING" id="1891671.SAMN06295885_3329"/>
<evidence type="ECO:0008006" key="11">
    <source>
        <dbReference type="Google" id="ProtNLM"/>
    </source>
</evidence>
<evidence type="ECO:0000256" key="2">
    <source>
        <dbReference type="ARBA" id="ARBA00022475"/>
    </source>
</evidence>
<feature type="transmembrane region" description="Helical" evidence="8">
    <location>
        <begin position="242"/>
        <end position="263"/>
    </location>
</feature>
<evidence type="ECO:0000256" key="8">
    <source>
        <dbReference type="SAM" id="Phobius"/>
    </source>
</evidence>
<feature type="transmembrane region" description="Helical" evidence="8">
    <location>
        <begin position="342"/>
        <end position="360"/>
    </location>
</feature>
<feature type="transmembrane region" description="Helical" evidence="8">
    <location>
        <begin position="172"/>
        <end position="189"/>
    </location>
</feature>
<dbReference type="InterPro" id="IPR050297">
    <property type="entry name" value="LipidA_mod_glycosyltrf_83"/>
</dbReference>
<keyword evidence="5 8" id="KW-0812">Transmembrane</keyword>
<evidence type="ECO:0000256" key="7">
    <source>
        <dbReference type="ARBA" id="ARBA00023136"/>
    </source>
</evidence>
<keyword evidence="2" id="KW-1003">Cell membrane</keyword>
<evidence type="ECO:0000256" key="3">
    <source>
        <dbReference type="ARBA" id="ARBA00022676"/>
    </source>
</evidence>
<protein>
    <recommendedName>
        <fullName evidence="11">4-amino-4-deoxy-L-arabinose transferase</fullName>
    </recommendedName>
</protein>
<dbReference type="GO" id="GO:0016763">
    <property type="term" value="F:pentosyltransferase activity"/>
    <property type="evidence" value="ECO:0007669"/>
    <property type="project" value="TreeGrafter"/>
</dbReference>
<sequence length="560" mass="60321">MTSTITAPAARAAAPARRPWWLRAWDRLGAPVTGRQVPGTVVVLVVSLLVGFAACLVTTSSGINLAYADTQSHLSISRRIFDSKAPGFTQLGTVWLPIPSLILIPFVQSLWLWHTGWAAGLLGMVCLAGTACGVYRISARVGHLRAGRLTAVLLVLANPGVLYAYSTAMTEPVLIVTMVGCFAGLSHWVTSRRNLMAGEMMVFCGLPAAAATLSRYEGWVLVFGGTLVVLIVAWRRKRSLFYAVKMACAFGILPLISIIWWLVYNFTVYSNPLEFMNGEYSASNLQKAVADAGLLAYQGNAGLTLWSYNWAVLETSGLLTVALGIAGALVLAWRRGISDDALVIWLMIVSYAFSLLSLYLGQTHMNNDQTLPTNWWNNRYALSVLPFLAVLAAVLVDAVRRLPRIGVGALGAVLVLLGVQTAWWAQDLDRNAVIAEATGYVGLKEASGATAAAAFLGENYDGGGVLMDESAAGNALLPEIGIPLSEYYNRSAGELFDEALAAPYTHAKWVFVTTADAPELSETGVADLVYDAITSDSSFDTRYRPVFEQGIYVVYERLGG</sequence>
<keyword evidence="4" id="KW-0808">Transferase</keyword>
<proteinExistence type="predicted"/>
<dbReference type="EMBL" id="FXBM01000003">
    <property type="protein sequence ID" value="SMH49481.1"/>
    <property type="molecule type" value="Genomic_DNA"/>
</dbReference>
<keyword evidence="10" id="KW-1185">Reference proteome</keyword>
<dbReference type="Proteomes" id="UP000193711">
    <property type="component" value="Unassembled WGS sequence"/>
</dbReference>
<feature type="transmembrane region" description="Helical" evidence="8">
    <location>
        <begin position="380"/>
        <end position="398"/>
    </location>
</feature>
<feature type="transmembrane region" description="Helical" evidence="8">
    <location>
        <begin position="310"/>
        <end position="333"/>
    </location>
</feature>
<dbReference type="GO" id="GO:0009103">
    <property type="term" value="P:lipopolysaccharide biosynthetic process"/>
    <property type="evidence" value="ECO:0007669"/>
    <property type="project" value="UniProtKB-ARBA"/>
</dbReference>
<evidence type="ECO:0000313" key="9">
    <source>
        <dbReference type="EMBL" id="SMH49481.1"/>
    </source>
</evidence>
<dbReference type="OrthoDB" id="9810303at2"/>
<organism evidence="9 10">
    <name type="scientific">Rathayibacter oskolensis</name>
    <dbReference type="NCBI Taxonomy" id="1891671"/>
    <lineage>
        <taxon>Bacteria</taxon>
        <taxon>Bacillati</taxon>
        <taxon>Actinomycetota</taxon>
        <taxon>Actinomycetes</taxon>
        <taxon>Micrococcales</taxon>
        <taxon>Microbacteriaceae</taxon>
        <taxon>Rathayibacter</taxon>
    </lineage>
</organism>
<feature type="transmembrane region" description="Helical" evidence="8">
    <location>
        <begin position="405"/>
        <end position="425"/>
    </location>
</feature>
<feature type="transmembrane region" description="Helical" evidence="8">
    <location>
        <begin position="41"/>
        <end position="67"/>
    </location>
</feature>
<gene>
    <name evidence="9" type="ORF">SAMN06295885_3329</name>
</gene>
<name>A0A1X7PE91_9MICO</name>
<feature type="transmembrane region" description="Helical" evidence="8">
    <location>
        <begin position="149"/>
        <end position="166"/>
    </location>
</feature>
<feature type="transmembrane region" description="Helical" evidence="8">
    <location>
        <begin position="88"/>
        <end position="111"/>
    </location>
</feature>
<reference evidence="10" key="1">
    <citation type="submission" date="2017-04" db="EMBL/GenBank/DDBJ databases">
        <authorList>
            <person name="Varghese N."/>
            <person name="Submissions S."/>
        </authorList>
    </citation>
    <scope>NUCLEOTIDE SEQUENCE [LARGE SCALE GENOMIC DNA]</scope>
    <source>
        <strain evidence="10">VKM Ac-2121</strain>
    </source>
</reference>
<keyword evidence="6 8" id="KW-1133">Transmembrane helix</keyword>
<evidence type="ECO:0000313" key="10">
    <source>
        <dbReference type="Proteomes" id="UP000193711"/>
    </source>
</evidence>
<feature type="transmembrane region" description="Helical" evidence="8">
    <location>
        <begin position="219"/>
        <end position="235"/>
    </location>
</feature>
<evidence type="ECO:0000256" key="4">
    <source>
        <dbReference type="ARBA" id="ARBA00022679"/>
    </source>
</evidence>
<accession>A0A1X7PE91</accession>
<keyword evidence="7 8" id="KW-0472">Membrane</keyword>
<evidence type="ECO:0000256" key="5">
    <source>
        <dbReference type="ARBA" id="ARBA00022692"/>
    </source>
</evidence>
<keyword evidence="3" id="KW-0328">Glycosyltransferase</keyword>
<dbReference type="AlphaFoldDB" id="A0A1X7PE91"/>
<feature type="transmembrane region" description="Helical" evidence="8">
    <location>
        <begin position="117"/>
        <end position="137"/>
    </location>
</feature>